<keyword evidence="3" id="KW-0812">Transmembrane</keyword>
<dbReference type="InterPro" id="IPR042336">
    <property type="entry name" value="GOLIM4"/>
</dbReference>
<feature type="compositionally biased region" description="Acidic residues" evidence="2">
    <location>
        <begin position="477"/>
        <end position="499"/>
    </location>
</feature>
<keyword evidence="1" id="KW-0175">Coiled coil</keyword>
<dbReference type="PANTHER" id="PTHR22909">
    <property type="entry name" value="GOLGI INTEGRAL MEMBRANE PROTEIN 4"/>
    <property type="match status" value="1"/>
</dbReference>
<dbReference type="PANTHER" id="PTHR22909:SF24">
    <property type="entry name" value="GOLGI INTEGRAL MEMBRANE PROTEIN 4-RELATED"/>
    <property type="match status" value="1"/>
</dbReference>
<dbReference type="OrthoDB" id="6288648at2759"/>
<dbReference type="CTD" id="541535"/>
<keyword evidence="4" id="KW-1185">Reference proteome</keyword>
<feature type="region of interest" description="Disordered" evidence="2">
    <location>
        <begin position="419"/>
        <end position="572"/>
    </location>
</feature>
<feature type="compositionally biased region" description="Basic and acidic residues" evidence="2">
    <location>
        <begin position="559"/>
        <end position="572"/>
    </location>
</feature>
<dbReference type="KEGG" id="char:105906127"/>
<feature type="transmembrane region" description="Helical" evidence="3">
    <location>
        <begin position="12"/>
        <end position="34"/>
    </location>
</feature>
<feature type="compositionally biased region" description="Acidic residues" evidence="2">
    <location>
        <begin position="506"/>
        <end position="521"/>
    </location>
</feature>
<feature type="compositionally biased region" description="Acidic residues" evidence="2">
    <location>
        <begin position="543"/>
        <end position="558"/>
    </location>
</feature>
<name>A0A6P8EV36_CLUHA</name>
<keyword evidence="3" id="KW-1133">Transmembrane helix</keyword>
<feature type="region of interest" description="Disordered" evidence="2">
    <location>
        <begin position="357"/>
        <end position="382"/>
    </location>
</feature>
<dbReference type="Proteomes" id="UP000515152">
    <property type="component" value="Chromosome 22"/>
</dbReference>
<evidence type="ECO:0000313" key="4">
    <source>
        <dbReference type="Proteomes" id="UP000515152"/>
    </source>
</evidence>
<sequence length="572" mass="66967">MGKGVCSRRQRKIFQSFLLITVICGSMYAFMISYEMHKQLKKTEAMAQKYQQHQESLSAQLQVVYEHRSRLEKSLQKERMEHKKAKDDHLVYKLESEHLLNKEKQESTNRFNALQAQHQMLKSQHEDLKKQYYEMQEQHQNQGENHERVLDEHREQIDHLQRTKEVEISRLKENVYNLKEENRQLRKAHQDIRTQLLDVRQQHKDLRTSNDQLQLTVEDHRSALAVAELHVQELHRLKGQTLSATQAVPHSPREGPPHVQSLGLGAPETKPSPHTQPGHTTTQAHTPMASYKEKVEPEVSHHVIPDVVRVESDNKQTVEPKQVQMVPEEAKEHKVLENREKTSFQHWRSRLEHTVLDGDPGRKRLHSHEENQRKEGLSRLKRQPEILNPDIVLVDLHPHHKDRDEVGDIHMPANDLKDEVLNPAEDPNNQGEDEFEEAEQKQLDEPVPPEQAARRPTGSQERVAQEEQLVMAGSPDQQEDNLDDQYEEAEEDQAGDDMVEDKQEREEDVPNEEDPYSEENTEQGPWIEDTQDTHEDRDHNKEEEEEDYKGEVDIVEENEGPKEIHTNRRAEM</sequence>
<evidence type="ECO:0000256" key="2">
    <source>
        <dbReference type="SAM" id="MobiDB-lite"/>
    </source>
</evidence>
<feature type="coiled-coil region" evidence="1">
    <location>
        <begin position="40"/>
        <end position="195"/>
    </location>
</feature>
<evidence type="ECO:0000256" key="1">
    <source>
        <dbReference type="SAM" id="Coils"/>
    </source>
</evidence>
<protein>
    <submittedName>
        <fullName evidence="5">Golgi integral membrane protein 4b isoform X1</fullName>
    </submittedName>
</protein>
<feature type="compositionally biased region" description="Polar residues" evidence="2">
    <location>
        <begin position="272"/>
        <end position="285"/>
    </location>
</feature>
<dbReference type="AlphaFoldDB" id="A0A6P8EV36"/>
<proteinExistence type="predicted"/>
<accession>A0A6P8EV36</accession>
<dbReference type="GeneID" id="105906127"/>
<dbReference type="RefSeq" id="XP_031415775.1">
    <property type="nucleotide sequence ID" value="XM_031559915.2"/>
</dbReference>
<evidence type="ECO:0000256" key="3">
    <source>
        <dbReference type="SAM" id="Phobius"/>
    </source>
</evidence>
<evidence type="ECO:0000313" key="5">
    <source>
        <dbReference type="RefSeq" id="XP_031415775.1"/>
    </source>
</evidence>
<keyword evidence="3" id="KW-0472">Membrane</keyword>
<feature type="region of interest" description="Disordered" evidence="2">
    <location>
        <begin position="244"/>
        <end position="285"/>
    </location>
</feature>
<organism evidence="4 5">
    <name type="scientific">Clupea harengus</name>
    <name type="common">Atlantic herring</name>
    <dbReference type="NCBI Taxonomy" id="7950"/>
    <lineage>
        <taxon>Eukaryota</taxon>
        <taxon>Metazoa</taxon>
        <taxon>Chordata</taxon>
        <taxon>Craniata</taxon>
        <taxon>Vertebrata</taxon>
        <taxon>Euteleostomi</taxon>
        <taxon>Actinopterygii</taxon>
        <taxon>Neopterygii</taxon>
        <taxon>Teleostei</taxon>
        <taxon>Clupei</taxon>
        <taxon>Clupeiformes</taxon>
        <taxon>Clupeoidei</taxon>
        <taxon>Clupeidae</taxon>
        <taxon>Clupea</taxon>
    </lineage>
</organism>
<reference evidence="5" key="1">
    <citation type="submission" date="2025-08" db="UniProtKB">
        <authorList>
            <consortium name="RefSeq"/>
        </authorList>
    </citation>
    <scope>IDENTIFICATION</scope>
</reference>
<dbReference type="GO" id="GO:0000139">
    <property type="term" value="C:Golgi membrane"/>
    <property type="evidence" value="ECO:0007669"/>
    <property type="project" value="InterPro"/>
</dbReference>
<feature type="compositionally biased region" description="Basic and acidic residues" evidence="2">
    <location>
        <begin position="531"/>
        <end position="542"/>
    </location>
</feature>
<gene>
    <name evidence="5" type="primary">golim4b</name>
</gene>